<dbReference type="PROSITE" id="PS00409">
    <property type="entry name" value="PROKAR_NTER_METHYL"/>
    <property type="match status" value="1"/>
</dbReference>
<dbReference type="Pfam" id="PF07963">
    <property type="entry name" value="N_methyl"/>
    <property type="match status" value="1"/>
</dbReference>
<evidence type="ECO:0000313" key="3">
    <source>
        <dbReference type="Proteomes" id="UP001058860"/>
    </source>
</evidence>
<gene>
    <name evidence="2" type="ORF">LRS13_18355</name>
</gene>
<dbReference type="InterPro" id="IPR012902">
    <property type="entry name" value="N_methyl_site"/>
</dbReference>
<reference evidence="3" key="1">
    <citation type="submission" date="2021-11" db="EMBL/GenBank/DDBJ databases">
        <title>Cultivation dependent microbiological survey of springs from the worlds oldest radium mine currently devoted to the extraction of radon-saturated water.</title>
        <authorList>
            <person name="Kapinusova G."/>
            <person name="Smrhova T."/>
            <person name="Strejcek M."/>
            <person name="Suman J."/>
            <person name="Jani K."/>
            <person name="Pajer P."/>
            <person name="Uhlik O."/>
        </authorList>
    </citation>
    <scope>NUCLEOTIDE SEQUENCE [LARGE SCALE GENOMIC DNA]</scope>
    <source>
        <strain evidence="3">J379</strain>
    </source>
</reference>
<keyword evidence="1" id="KW-1133">Transmembrane helix</keyword>
<evidence type="ECO:0000313" key="2">
    <source>
        <dbReference type="EMBL" id="UUY02636.1"/>
    </source>
</evidence>
<keyword evidence="1" id="KW-0812">Transmembrane</keyword>
<evidence type="ECO:0000256" key="1">
    <source>
        <dbReference type="SAM" id="Phobius"/>
    </source>
</evidence>
<sequence length="230" mass="24649">MRRRLADERGFTLIELIVGMASGTVLIAAAFLLVQVAVKTQVDASSRVEALQLGRAAVNDITRSLRAQTCLGDGSPSFLAGSDTSVQLYTSVASAQTDYQRVQRRTITFVPDATGDKGRITETTQLGVGRPPDITSWNAAETRVIANGVKLISGTPFFRYYTFTGSPASATLLLTTPLSAGDLYRVVRVQVAFQTSTDRVSQDLPSLRFENAATARTADPDAQEGTLPCV</sequence>
<name>A0ABY5PDB1_9ACTN</name>
<protein>
    <submittedName>
        <fullName evidence="2">Type II secretion system GspH family protein</fullName>
    </submittedName>
</protein>
<keyword evidence="1" id="KW-0472">Membrane</keyword>
<dbReference type="Proteomes" id="UP001058860">
    <property type="component" value="Chromosome"/>
</dbReference>
<accession>A0ABY5PDB1</accession>
<proteinExistence type="predicted"/>
<dbReference type="EMBL" id="CP088295">
    <property type="protein sequence ID" value="UUY02636.1"/>
    <property type="molecule type" value="Genomic_DNA"/>
</dbReference>
<dbReference type="NCBIfam" id="TIGR02532">
    <property type="entry name" value="IV_pilin_GFxxxE"/>
    <property type="match status" value="1"/>
</dbReference>
<feature type="transmembrane region" description="Helical" evidence="1">
    <location>
        <begin position="12"/>
        <end position="38"/>
    </location>
</feature>
<dbReference type="RefSeq" id="WP_353863160.1">
    <property type="nucleotide sequence ID" value="NZ_CP088295.1"/>
</dbReference>
<keyword evidence="3" id="KW-1185">Reference proteome</keyword>
<organism evidence="2 3">
    <name type="scientific">Svornostia abyssi</name>
    <dbReference type="NCBI Taxonomy" id="2898438"/>
    <lineage>
        <taxon>Bacteria</taxon>
        <taxon>Bacillati</taxon>
        <taxon>Actinomycetota</taxon>
        <taxon>Thermoleophilia</taxon>
        <taxon>Solirubrobacterales</taxon>
        <taxon>Baekduiaceae</taxon>
        <taxon>Svornostia</taxon>
    </lineage>
</organism>